<gene>
    <name evidence="4" type="ORF">RAN89_12375</name>
</gene>
<dbReference type="EC" id="3.-.-.-" evidence="4"/>
<evidence type="ECO:0000259" key="3">
    <source>
        <dbReference type="PROSITE" id="PS51677"/>
    </source>
</evidence>
<dbReference type="InterPro" id="IPR011330">
    <property type="entry name" value="Glyco_hydro/deAcase_b/a-brl"/>
</dbReference>
<dbReference type="RefSeq" id="WP_313866593.1">
    <property type="nucleotide sequence ID" value="NZ_CP132507.1"/>
</dbReference>
<dbReference type="InterPro" id="IPR051398">
    <property type="entry name" value="Polysacch_Deacetylase"/>
</dbReference>
<dbReference type="SUPFAM" id="SSF88713">
    <property type="entry name" value="Glycoside hydrolase/deacetylase"/>
    <property type="match status" value="1"/>
</dbReference>
<name>A0ABZ0AY89_9BURK</name>
<reference evidence="4 5" key="1">
    <citation type="submission" date="2023-08" db="EMBL/GenBank/DDBJ databases">
        <title>Rhodoferax potami sp. nov. and Rhodoferax mekongensis sp. nov., isolated from the Mekong River in Thailand.</title>
        <authorList>
            <person name="Kitikhun S."/>
            <person name="Charoenyingcharoen P."/>
            <person name="Siriarchawattana P."/>
            <person name="Likhitrattanapisal S."/>
            <person name="Nilsakha T."/>
            <person name="Chanpet A."/>
            <person name="Rattanawaree P."/>
            <person name="Ingsriswang S."/>
        </authorList>
    </citation>
    <scope>NUCLEOTIDE SEQUENCE [LARGE SCALE GENOMIC DNA]</scope>
    <source>
        <strain evidence="4 5">TBRC 17307</strain>
    </source>
</reference>
<keyword evidence="2" id="KW-0732">Signal</keyword>
<proteinExistence type="predicted"/>
<protein>
    <submittedName>
        <fullName evidence="4">Polysaccharide deacetylase family protein</fullName>
        <ecNumber evidence="4">3.-.-.-</ecNumber>
    </submittedName>
</protein>
<dbReference type="CDD" id="cd10918">
    <property type="entry name" value="CE4_NodB_like_5s_6s"/>
    <property type="match status" value="1"/>
</dbReference>
<dbReference type="InterPro" id="IPR002509">
    <property type="entry name" value="NODB_dom"/>
</dbReference>
<dbReference type="PANTHER" id="PTHR34216:SF3">
    <property type="entry name" value="POLY-BETA-1,6-N-ACETYL-D-GLUCOSAMINE N-DEACETYLASE"/>
    <property type="match status" value="1"/>
</dbReference>
<evidence type="ECO:0000313" key="5">
    <source>
        <dbReference type="Proteomes" id="UP001302257"/>
    </source>
</evidence>
<comment type="subcellular location">
    <subcellularLocation>
        <location evidence="1">Secreted</location>
    </subcellularLocation>
</comment>
<dbReference type="PROSITE" id="PS51677">
    <property type="entry name" value="NODB"/>
    <property type="match status" value="1"/>
</dbReference>
<dbReference type="GO" id="GO:0016787">
    <property type="term" value="F:hydrolase activity"/>
    <property type="evidence" value="ECO:0007669"/>
    <property type="project" value="UniProtKB-KW"/>
</dbReference>
<dbReference type="Pfam" id="PF01522">
    <property type="entry name" value="Polysacc_deac_1"/>
    <property type="match status" value="1"/>
</dbReference>
<sequence>MNIPILMYHQVDAPPPRGTPLRGLVVAPSSFTWQMKMLRLMGYKGLSMRDLEPYLKGERSGKVAGITFDDGYRNNVEHALPVLKQQGFTATCYGVSSLIGGTNSWDRGIVAEKPLMSLQDWQRWRDSGMDIGSHTRTHAKLTELPDEEARAQIFESKTELERALGCQVRHFCYPYGWHLPAHQQMACEAGYVTATTTHRGRVHAGADPYTLRRIMVARATNPLQFYWKVATDYEDRRG</sequence>
<dbReference type="EMBL" id="CP132507">
    <property type="protein sequence ID" value="WNO03709.1"/>
    <property type="molecule type" value="Genomic_DNA"/>
</dbReference>
<evidence type="ECO:0000256" key="1">
    <source>
        <dbReference type="ARBA" id="ARBA00004613"/>
    </source>
</evidence>
<evidence type="ECO:0000313" key="4">
    <source>
        <dbReference type="EMBL" id="WNO03709.1"/>
    </source>
</evidence>
<dbReference type="Gene3D" id="3.20.20.370">
    <property type="entry name" value="Glycoside hydrolase/deacetylase"/>
    <property type="match status" value="1"/>
</dbReference>
<keyword evidence="4" id="KW-0378">Hydrolase</keyword>
<feature type="domain" description="NodB homology" evidence="3">
    <location>
        <begin position="62"/>
        <end position="238"/>
    </location>
</feature>
<dbReference type="PANTHER" id="PTHR34216">
    <property type="match status" value="1"/>
</dbReference>
<accession>A0ABZ0AY89</accession>
<keyword evidence="5" id="KW-1185">Reference proteome</keyword>
<organism evidence="4 5">
    <name type="scientific">Rhodoferax mekongensis</name>
    <dbReference type="NCBI Taxonomy" id="3068341"/>
    <lineage>
        <taxon>Bacteria</taxon>
        <taxon>Pseudomonadati</taxon>
        <taxon>Pseudomonadota</taxon>
        <taxon>Betaproteobacteria</taxon>
        <taxon>Burkholderiales</taxon>
        <taxon>Comamonadaceae</taxon>
        <taxon>Rhodoferax</taxon>
    </lineage>
</organism>
<dbReference type="Proteomes" id="UP001302257">
    <property type="component" value="Chromosome"/>
</dbReference>
<evidence type="ECO:0000256" key="2">
    <source>
        <dbReference type="ARBA" id="ARBA00022729"/>
    </source>
</evidence>